<name>A0ABP1FFG6_9FLAO</name>
<protein>
    <submittedName>
        <fullName evidence="1">Uncharacterized protein</fullName>
    </submittedName>
</protein>
<sequence length="72" mass="8337">MFNSSKKQILKERILATIINNSKDYRLISLTNRPLETLPYHLNNNTISDPITNEVHVVFHKANGEILSIEKF</sequence>
<evidence type="ECO:0000313" key="1">
    <source>
        <dbReference type="EMBL" id="CAL2107370.1"/>
    </source>
</evidence>
<dbReference type="EMBL" id="CAXJRC010000033">
    <property type="protein sequence ID" value="CAL2107370.1"/>
    <property type="molecule type" value="Genomic_DNA"/>
</dbReference>
<proteinExistence type="predicted"/>
<dbReference type="Proteomes" id="UP001497602">
    <property type="component" value="Unassembled WGS sequence"/>
</dbReference>
<dbReference type="RefSeq" id="WP_348704625.1">
    <property type="nucleotide sequence ID" value="NZ_CAXIYA010000022.1"/>
</dbReference>
<accession>A0ABP1FFG6</accession>
<reference evidence="1 2" key="1">
    <citation type="submission" date="2024-05" db="EMBL/GenBank/DDBJ databases">
        <authorList>
            <person name="Duchaud E."/>
        </authorList>
    </citation>
    <scope>NUCLEOTIDE SEQUENCE [LARGE SCALE GENOMIC DNA]</scope>
    <source>
        <strain evidence="1">Ena-SAMPLE-TAB-13-05-2024-13:56:06:370-140305</strain>
    </source>
</reference>
<evidence type="ECO:0000313" key="2">
    <source>
        <dbReference type="Proteomes" id="UP001497602"/>
    </source>
</evidence>
<keyword evidence="2" id="KW-1185">Reference proteome</keyword>
<gene>
    <name evidence="1" type="ORF">T190115A13A_30216</name>
</gene>
<comment type="caution">
    <text evidence="1">The sequence shown here is derived from an EMBL/GenBank/DDBJ whole genome shotgun (WGS) entry which is preliminary data.</text>
</comment>
<organism evidence="1 2">
    <name type="scientific">Tenacibaculum vairaonense</name>
    <dbReference type="NCBI Taxonomy" id="3137860"/>
    <lineage>
        <taxon>Bacteria</taxon>
        <taxon>Pseudomonadati</taxon>
        <taxon>Bacteroidota</taxon>
        <taxon>Flavobacteriia</taxon>
        <taxon>Flavobacteriales</taxon>
        <taxon>Flavobacteriaceae</taxon>
        <taxon>Tenacibaculum</taxon>
    </lineage>
</organism>